<gene>
    <name evidence="3" type="ORF">SAMN05443550_11431</name>
</gene>
<evidence type="ECO:0000313" key="3">
    <source>
        <dbReference type="EMBL" id="SEB17885.1"/>
    </source>
</evidence>
<organism evidence="3 4">
    <name type="scientific">Pedobacter hartonius</name>
    <dbReference type="NCBI Taxonomy" id="425514"/>
    <lineage>
        <taxon>Bacteria</taxon>
        <taxon>Pseudomonadati</taxon>
        <taxon>Bacteroidota</taxon>
        <taxon>Sphingobacteriia</taxon>
        <taxon>Sphingobacteriales</taxon>
        <taxon>Sphingobacteriaceae</taxon>
        <taxon>Pedobacter</taxon>
    </lineage>
</organism>
<dbReference type="Proteomes" id="UP000198850">
    <property type="component" value="Unassembled WGS sequence"/>
</dbReference>
<sequence length="163" mass="19046">MNKLSVKERREQFIFLLGIFLLTIGLLGYGLFHDFDDAQSVSKEELTEQLSQDAEFEALVNEQRATIDSTYKHIMEFDPGVQADFLENDIRNSLGSIQSNYNRRAFDLRYKTFLQTAQLYNDLFYNRRELKGNLSDLEKLNKSLEDCKLSTRQLRETLGSQTR</sequence>
<accession>A0A1H4H823</accession>
<keyword evidence="2" id="KW-0472">Membrane</keyword>
<evidence type="ECO:0000256" key="2">
    <source>
        <dbReference type="SAM" id="Phobius"/>
    </source>
</evidence>
<dbReference type="OrthoDB" id="664017at2"/>
<keyword evidence="1" id="KW-0175">Coiled coil</keyword>
<protein>
    <submittedName>
        <fullName evidence="3">Uncharacterized protein</fullName>
    </submittedName>
</protein>
<dbReference type="EMBL" id="FNRA01000014">
    <property type="protein sequence ID" value="SEB17885.1"/>
    <property type="molecule type" value="Genomic_DNA"/>
</dbReference>
<feature type="coiled-coil region" evidence="1">
    <location>
        <begin position="127"/>
        <end position="157"/>
    </location>
</feature>
<feature type="transmembrane region" description="Helical" evidence="2">
    <location>
        <begin position="12"/>
        <end position="32"/>
    </location>
</feature>
<evidence type="ECO:0000256" key="1">
    <source>
        <dbReference type="SAM" id="Coils"/>
    </source>
</evidence>
<dbReference type="InterPro" id="IPR039449">
    <property type="entry name" value="TssO"/>
</dbReference>
<keyword evidence="2" id="KW-1133">Transmembrane helix</keyword>
<keyword evidence="2" id="KW-0812">Transmembrane</keyword>
<dbReference type="Pfam" id="PF17561">
    <property type="entry name" value="TssO"/>
    <property type="match status" value="1"/>
</dbReference>
<reference evidence="3 4" key="1">
    <citation type="submission" date="2016-10" db="EMBL/GenBank/DDBJ databases">
        <authorList>
            <person name="de Groot N.N."/>
        </authorList>
    </citation>
    <scope>NUCLEOTIDE SEQUENCE [LARGE SCALE GENOMIC DNA]</scope>
    <source>
        <strain evidence="3 4">DSM 19033</strain>
    </source>
</reference>
<proteinExistence type="predicted"/>
<dbReference type="STRING" id="425514.SAMN05443550_11431"/>
<name>A0A1H4H823_9SPHI</name>
<dbReference type="RefSeq" id="WP_090559663.1">
    <property type="nucleotide sequence ID" value="NZ_FNRA01000014.1"/>
</dbReference>
<dbReference type="AlphaFoldDB" id="A0A1H4H823"/>
<keyword evidence="4" id="KW-1185">Reference proteome</keyword>
<evidence type="ECO:0000313" key="4">
    <source>
        <dbReference type="Proteomes" id="UP000198850"/>
    </source>
</evidence>